<evidence type="ECO:0000256" key="5">
    <source>
        <dbReference type="ARBA" id="ARBA00022842"/>
    </source>
</evidence>
<keyword evidence="5" id="KW-0460">Magnesium</keyword>
<keyword evidence="3" id="KW-0547">Nucleotide-binding</keyword>
<name>A0A0T5Z727_9GAMM</name>
<keyword evidence="4" id="KW-0067">ATP-binding</keyword>
<evidence type="ECO:0000256" key="1">
    <source>
        <dbReference type="ARBA" id="ARBA00022598"/>
    </source>
</evidence>
<dbReference type="GO" id="GO:0005524">
    <property type="term" value="F:ATP binding"/>
    <property type="evidence" value="ECO:0007669"/>
    <property type="project" value="UniProtKB-KW"/>
</dbReference>
<evidence type="ECO:0000313" key="7">
    <source>
        <dbReference type="EMBL" id="KRT58499.1"/>
    </source>
</evidence>
<dbReference type="Gene3D" id="3.30.1490.330">
    <property type="match status" value="1"/>
</dbReference>
<dbReference type="EMBL" id="LMXI01000335">
    <property type="protein sequence ID" value="KRT58499.1"/>
    <property type="molecule type" value="Genomic_DNA"/>
</dbReference>
<dbReference type="PATRIC" id="fig|54398.4.peg.2211"/>
<dbReference type="Proteomes" id="UP000051276">
    <property type="component" value="Unassembled WGS sequence"/>
</dbReference>
<accession>A0A0T5Z727</accession>
<feature type="non-terminal residue" evidence="7">
    <location>
        <position position="1"/>
    </location>
</feature>
<feature type="domain" description="Glutathionylspermidine synthase pre-ATP-grasp-like" evidence="6">
    <location>
        <begin position="1"/>
        <end position="121"/>
    </location>
</feature>
<reference evidence="7 8" key="1">
    <citation type="submission" date="2015-11" db="EMBL/GenBank/DDBJ databases">
        <title>The genome of Candidatus Endoriftia persephone in Ridgeia piscesae and population structure of the North Eastern Pacific vestimentiferan symbionts.</title>
        <authorList>
            <person name="Perez M."/>
            <person name="Juniper K.S."/>
        </authorList>
    </citation>
    <scope>NUCLEOTIDE SEQUENCE [LARGE SCALE GENOMIC DNA]</scope>
    <source>
        <strain evidence="7">Ind10</strain>
    </source>
</reference>
<dbReference type="RefSeq" id="WP_158294739.1">
    <property type="nucleotide sequence ID" value="NZ_KQ556928.1"/>
</dbReference>
<gene>
    <name evidence="7" type="ORF">Ga0076813_13591</name>
</gene>
<keyword evidence="2" id="KW-0479">Metal-binding</keyword>
<dbReference type="AlphaFoldDB" id="A0A0T5Z727"/>
<dbReference type="GO" id="GO:0016874">
    <property type="term" value="F:ligase activity"/>
    <property type="evidence" value="ECO:0007669"/>
    <property type="project" value="UniProtKB-KW"/>
</dbReference>
<evidence type="ECO:0000313" key="8">
    <source>
        <dbReference type="Proteomes" id="UP000051276"/>
    </source>
</evidence>
<dbReference type="Pfam" id="PF03738">
    <property type="entry name" value="GSP_synth"/>
    <property type="match status" value="1"/>
</dbReference>
<dbReference type="InterPro" id="IPR005494">
    <property type="entry name" value="GSPS_pre-ATP-grasp-like_dom"/>
</dbReference>
<sequence length="130" mass="14504">TLLFQSKGMMKILCDLYPDSPYLLKTAFKPLNGLPQVEKKLFGREGANMAILDANGQIIEQSDGPYGFHKSIYQEFVEFPKDSAGRHYQAGVFYVWEACGLGFRRGGAILDNMSKFVGHLISEPLRLPSA</sequence>
<dbReference type="SUPFAM" id="SSF56059">
    <property type="entry name" value="Glutathione synthetase ATP-binding domain-like"/>
    <property type="match status" value="1"/>
</dbReference>
<evidence type="ECO:0000256" key="4">
    <source>
        <dbReference type="ARBA" id="ARBA00022840"/>
    </source>
</evidence>
<evidence type="ECO:0000259" key="6">
    <source>
        <dbReference type="Pfam" id="PF03738"/>
    </source>
</evidence>
<keyword evidence="1" id="KW-0436">Ligase</keyword>
<evidence type="ECO:0000256" key="2">
    <source>
        <dbReference type="ARBA" id="ARBA00022723"/>
    </source>
</evidence>
<proteinExistence type="predicted"/>
<comment type="caution">
    <text evidence="7">The sequence shown here is derived from an EMBL/GenBank/DDBJ whole genome shotgun (WGS) entry which is preliminary data.</text>
</comment>
<protein>
    <submittedName>
        <fullName evidence="7">Glutathionylspermidine synthase preATP-grasp</fullName>
    </submittedName>
</protein>
<evidence type="ECO:0000256" key="3">
    <source>
        <dbReference type="ARBA" id="ARBA00022741"/>
    </source>
</evidence>
<organism evidence="7 8">
    <name type="scientific">endosymbiont of Ridgeia piscesae</name>
    <dbReference type="NCBI Taxonomy" id="54398"/>
    <lineage>
        <taxon>Bacteria</taxon>
        <taxon>Pseudomonadati</taxon>
        <taxon>Pseudomonadota</taxon>
        <taxon>Gammaproteobacteria</taxon>
        <taxon>sulfur-oxidizing symbionts</taxon>
    </lineage>
</organism>
<dbReference type="GO" id="GO:0046872">
    <property type="term" value="F:metal ion binding"/>
    <property type="evidence" value="ECO:0007669"/>
    <property type="project" value="UniProtKB-KW"/>
</dbReference>